<dbReference type="EMBL" id="UYWX01022804">
    <property type="protein sequence ID" value="VDM36028.1"/>
    <property type="molecule type" value="Genomic_DNA"/>
</dbReference>
<name>A0A0R3XBY8_HYDTA</name>
<evidence type="ECO:0000313" key="3">
    <source>
        <dbReference type="Proteomes" id="UP000274429"/>
    </source>
</evidence>
<gene>
    <name evidence="2" type="ORF">TTAC_LOCUS11048</name>
</gene>
<protein>
    <submittedName>
        <fullName evidence="2 4">Uncharacterized protein</fullName>
    </submittedName>
</protein>
<dbReference type="AlphaFoldDB" id="A0A0R3XBY8"/>
<proteinExistence type="predicted"/>
<evidence type="ECO:0000256" key="1">
    <source>
        <dbReference type="SAM" id="MobiDB-lite"/>
    </source>
</evidence>
<reference evidence="2 3" key="2">
    <citation type="submission" date="2018-11" db="EMBL/GenBank/DDBJ databases">
        <authorList>
            <consortium name="Pathogen Informatics"/>
        </authorList>
    </citation>
    <scope>NUCLEOTIDE SEQUENCE [LARGE SCALE GENOMIC DNA]</scope>
</reference>
<keyword evidence="3" id="KW-1185">Reference proteome</keyword>
<feature type="compositionally biased region" description="Pro residues" evidence="1">
    <location>
        <begin position="75"/>
        <end position="84"/>
    </location>
</feature>
<reference evidence="4" key="1">
    <citation type="submission" date="2017-02" db="UniProtKB">
        <authorList>
            <consortium name="WormBaseParasite"/>
        </authorList>
    </citation>
    <scope>IDENTIFICATION</scope>
</reference>
<evidence type="ECO:0000313" key="2">
    <source>
        <dbReference type="EMBL" id="VDM36028.1"/>
    </source>
</evidence>
<accession>A0A0R3XBY8</accession>
<dbReference type="Proteomes" id="UP000274429">
    <property type="component" value="Unassembled WGS sequence"/>
</dbReference>
<sequence length="146" mass="15230">MKECGLLNGAVAGSECMQATRGREAALPRVVREELVVREMTSEVAQHGSGRGSQASRMNDGGEGCEVEATAAAAAPPPPPPLPPLLQRTHFLTPPSHSILLLSATVHPPTHSLHSISPPHPATSHNASLYHIDGMSRTGAIVECPA</sequence>
<organism evidence="4">
    <name type="scientific">Hydatigena taeniaeformis</name>
    <name type="common">Feline tapeworm</name>
    <name type="synonym">Taenia taeniaeformis</name>
    <dbReference type="NCBI Taxonomy" id="6205"/>
    <lineage>
        <taxon>Eukaryota</taxon>
        <taxon>Metazoa</taxon>
        <taxon>Spiralia</taxon>
        <taxon>Lophotrochozoa</taxon>
        <taxon>Platyhelminthes</taxon>
        <taxon>Cestoda</taxon>
        <taxon>Eucestoda</taxon>
        <taxon>Cyclophyllidea</taxon>
        <taxon>Taeniidae</taxon>
        <taxon>Hydatigera</taxon>
    </lineage>
</organism>
<dbReference type="WBParaSite" id="TTAC_0001106501-mRNA-1">
    <property type="protein sequence ID" value="TTAC_0001106501-mRNA-1"/>
    <property type="gene ID" value="TTAC_0001106501"/>
</dbReference>
<feature type="region of interest" description="Disordered" evidence="1">
    <location>
        <begin position="41"/>
        <end position="90"/>
    </location>
</feature>
<evidence type="ECO:0000313" key="4">
    <source>
        <dbReference type="WBParaSite" id="TTAC_0001106501-mRNA-1"/>
    </source>
</evidence>